<dbReference type="GO" id="GO:0004518">
    <property type="term" value="F:nuclease activity"/>
    <property type="evidence" value="ECO:0007669"/>
    <property type="project" value="UniProtKB-KW"/>
</dbReference>
<evidence type="ECO:0000256" key="6">
    <source>
        <dbReference type="ARBA" id="ARBA00022801"/>
    </source>
</evidence>
<evidence type="ECO:0000313" key="9">
    <source>
        <dbReference type="EMBL" id="KAB0790721.1"/>
    </source>
</evidence>
<dbReference type="AlphaFoldDB" id="A0A5N4A078"/>
<dbReference type="InterPro" id="IPR045249">
    <property type="entry name" value="HARBI1-like"/>
</dbReference>
<comment type="caution">
    <text evidence="9">The sequence shown here is derived from an EMBL/GenBank/DDBJ whole genome shotgun (WGS) entry which is preliminary data.</text>
</comment>
<dbReference type="PANTHER" id="PTHR22930">
    <property type="match status" value="1"/>
</dbReference>
<protein>
    <recommendedName>
        <fullName evidence="8">DDE Tnp4 domain-containing protein</fullName>
    </recommendedName>
</protein>
<keyword evidence="6" id="KW-0378">Hydrolase</keyword>
<dbReference type="GO" id="GO:0046872">
    <property type="term" value="F:metal ion binding"/>
    <property type="evidence" value="ECO:0007669"/>
    <property type="project" value="UniProtKB-KW"/>
</dbReference>
<dbReference type="InParanoid" id="A0A5N4A078"/>
<name>A0A5N4A078_PHOPY</name>
<evidence type="ECO:0000313" key="10">
    <source>
        <dbReference type="Proteomes" id="UP000327044"/>
    </source>
</evidence>
<proteinExistence type="inferred from homology"/>
<evidence type="ECO:0000259" key="8">
    <source>
        <dbReference type="Pfam" id="PF13359"/>
    </source>
</evidence>
<sequence>MDIIHDDDDLEIIDFIINGGLPRQIYIRNDHFHGYDNESFRKRFRISKVCAIEILQQIEMYLEFPTDSGYPNRRYLMTPLLNPATPAQQLYNEAHIRTRNCIERCFGVIKRRFPILAYGCRLLINSTLSIIMATSVLHNKALQVGDLNVPNLPDEVNIHELDVQIQNGNIPVPNMDGIGIVGFRHELINNYFANL</sequence>
<evidence type="ECO:0000256" key="4">
    <source>
        <dbReference type="ARBA" id="ARBA00022722"/>
    </source>
</evidence>
<dbReference type="Proteomes" id="UP000327044">
    <property type="component" value="Unassembled WGS sequence"/>
</dbReference>
<keyword evidence="10" id="KW-1185">Reference proteome</keyword>
<keyword evidence="5" id="KW-0479">Metal-binding</keyword>
<dbReference type="Pfam" id="PF13359">
    <property type="entry name" value="DDE_Tnp_4"/>
    <property type="match status" value="1"/>
</dbReference>
<evidence type="ECO:0000256" key="5">
    <source>
        <dbReference type="ARBA" id="ARBA00022723"/>
    </source>
</evidence>
<reference evidence="9 10" key="1">
    <citation type="journal article" date="2018" name="Elife">
        <title>Firefly genomes illuminate parallel origins of bioluminescence in beetles.</title>
        <authorList>
            <person name="Fallon T.R."/>
            <person name="Lower S.E."/>
            <person name="Chang C.H."/>
            <person name="Bessho-Uehara M."/>
            <person name="Martin G.J."/>
            <person name="Bewick A.J."/>
            <person name="Behringer M."/>
            <person name="Debat H.J."/>
            <person name="Wong I."/>
            <person name="Day J.C."/>
            <person name="Suvorov A."/>
            <person name="Silva C.J."/>
            <person name="Stanger-Hall K.F."/>
            <person name="Hall D.W."/>
            <person name="Schmitz R.J."/>
            <person name="Nelson D.R."/>
            <person name="Lewis S.M."/>
            <person name="Shigenobu S."/>
            <person name="Bybee S.M."/>
            <person name="Larracuente A.M."/>
            <person name="Oba Y."/>
            <person name="Weng J.K."/>
        </authorList>
    </citation>
    <scope>NUCLEOTIDE SEQUENCE [LARGE SCALE GENOMIC DNA]</scope>
    <source>
        <strain evidence="9">1611_PpyrPB1</strain>
        <tissue evidence="9">Whole body</tissue>
    </source>
</reference>
<evidence type="ECO:0000256" key="2">
    <source>
        <dbReference type="ARBA" id="ARBA00004123"/>
    </source>
</evidence>
<feature type="domain" description="DDE Tnp4" evidence="8">
    <location>
        <begin position="62"/>
        <end position="139"/>
    </location>
</feature>
<dbReference type="GO" id="GO:0005634">
    <property type="term" value="C:nucleus"/>
    <property type="evidence" value="ECO:0007669"/>
    <property type="project" value="UniProtKB-SubCell"/>
</dbReference>
<dbReference type="PANTHER" id="PTHR22930:SF289">
    <property type="entry name" value="DDE TNP4 DOMAIN-CONTAINING PROTEIN-RELATED"/>
    <property type="match status" value="1"/>
</dbReference>
<organism evidence="9 10">
    <name type="scientific">Photinus pyralis</name>
    <name type="common">Common eastern firefly</name>
    <name type="synonym">Lampyris pyralis</name>
    <dbReference type="NCBI Taxonomy" id="7054"/>
    <lineage>
        <taxon>Eukaryota</taxon>
        <taxon>Metazoa</taxon>
        <taxon>Ecdysozoa</taxon>
        <taxon>Arthropoda</taxon>
        <taxon>Hexapoda</taxon>
        <taxon>Insecta</taxon>
        <taxon>Pterygota</taxon>
        <taxon>Neoptera</taxon>
        <taxon>Endopterygota</taxon>
        <taxon>Coleoptera</taxon>
        <taxon>Polyphaga</taxon>
        <taxon>Elateriformia</taxon>
        <taxon>Elateroidea</taxon>
        <taxon>Lampyridae</taxon>
        <taxon>Lampyrinae</taxon>
        <taxon>Photinus</taxon>
    </lineage>
</organism>
<dbReference type="EMBL" id="VVIM01000826">
    <property type="protein sequence ID" value="KAB0790721.1"/>
    <property type="molecule type" value="Genomic_DNA"/>
</dbReference>
<gene>
    <name evidence="9" type="ORF">PPYR_15771</name>
</gene>
<evidence type="ECO:0000256" key="7">
    <source>
        <dbReference type="ARBA" id="ARBA00023242"/>
    </source>
</evidence>
<keyword evidence="7" id="KW-0539">Nucleus</keyword>
<comment type="subcellular location">
    <subcellularLocation>
        <location evidence="2">Nucleus</location>
    </subcellularLocation>
</comment>
<dbReference type="InterPro" id="IPR027806">
    <property type="entry name" value="HARBI1_dom"/>
</dbReference>
<keyword evidence="4" id="KW-0540">Nuclease</keyword>
<evidence type="ECO:0000256" key="3">
    <source>
        <dbReference type="ARBA" id="ARBA00006958"/>
    </source>
</evidence>
<accession>A0A5N4A078</accession>
<evidence type="ECO:0000256" key="1">
    <source>
        <dbReference type="ARBA" id="ARBA00001968"/>
    </source>
</evidence>
<comment type="similarity">
    <text evidence="3">Belongs to the HARBI1 family.</text>
</comment>
<dbReference type="GO" id="GO:0016787">
    <property type="term" value="F:hydrolase activity"/>
    <property type="evidence" value="ECO:0007669"/>
    <property type="project" value="UniProtKB-KW"/>
</dbReference>
<comment type="cofactor">
    <cofactor evidence="1">
        <name>a divalent metal cation</name>
        <dbReference type="ChEBI" id="CHEBI:60240"/>
    </cofactor>
</comment>